<reference evidence="1" key="1">
    <citation type="journal article" date="2015" name="Nature">
        <title>Complex archaea that bridge the gap between prokaryotes and eukaryotes.</title>
        <authorList>
            <person name="Spang A."/>
            <person name="Saw J.H."/>
            <person name="Jorgensen S.L."/>
            <person name="Zaremba-Niedzwiedzka K."/>
            <person name="Martijn J."/>
            <person name="Lind A.E."/>
            <person name="van Eijk R."/>
            <person name="Schleper C."/>
            <person name="Guy L."/>
            <person name="Ettema T.J."/>
        </authorList>
    </citation>
    <scope>NUCLEOTIDE SEQUENCE</scope>
</reference>
<sequence>MNAINVCFDCAFPQPFLVGGLCEDCHRRWFDGQVENILAIEYEMITVRFALEGWLFGVDISLLEWNYLSTSAYLKFRGKCDEDAYANYLEWDKSKAKGN</sequence>
<protein>
    <submittedName>
        <fullName evidence="1">Uncharacterized protein</fullName>
    </submittedName>
</protein>
<evidence type="ECO:0000313" key="1">
    <source>
        <dbReference type="EMBL" id="KKL09064.1"/>
    </source>
</evidence>
<proteinExistence type="predicted"/>
<accession>A0A0F9AHJ9</accession>
<name>A0A0F9AHJ9_9ZZZZ</name>
<gene>
    <name evidence="1" type="ORF">LCGC14_2569600</name>
</gene>
<organism evidence="1">
    <name type="scientific">marine sediment metagenome</name>
    <dbReference type="NCBI Taxonomy" id="412755"/>
    <lineage>
        <taxon>unclassified sequences</taxon>
        <taxon>metagenomes</taxon>
        <taxon>ecological metagenomes</taxon>
    </lineage>
</organism>
<dbReference type="AlphaFoldDB" id="A0A0F9AHJ9"/>
<dbReference type="EMBL" id="LAZR01042629">
    <property type="protein sequence ID" value="KKL09064.1"/>
    <property type="molecule type" value="Genomic_DNA"/>
</dbReference>
<comment type="caution">
    <text evidence="1">The sequence shown here is derived from an EMBL/GenBank/DDBJ whole genome shotgun (WGS) entry which is preliminary data.</text>
</comment>